<keyword evidence="1" id="KW-1133">Transmembrane helix</keyword>
<dbReference type="RefSeq" id="WP_284679127.1">
    <property type="nucleotide sequence ID" value="NZ_CP060096.1"/>
</dbReference>
<keyword evidence="1" id="KW-0812">Transmembrane</keyword>
<dbReference type="AlphaFoldDB" id="A0A974Y3W9"/>
<evidence type="ECO:0000313" key="3">
    <source>
        <dbReference type="Proteomes" id="UP000671913"/>
    </source>
</evidence>
<keyword evidence="1" id="KW-0472">Membrane</keyword>
<dbReference type="EMBL" id="CP060096">
    <property type="protein sequence ID" value="QSZ26455.1"/>
    <property type="molecule type" value="Genomic_DNA"/>
</dbReference>
<dbReference type="KEGG" id="aaut:ACETAC_05870"/>
<dbReference type="Proteomes" id="UP000671913">
    <property type="component" value="Chromosome"/>
</dbReference>
<reference evidence="2" key="1">
    <citation type="submission" date="2020-08" db="EMBL/GenBank/DDBJ databases">
        <title>Genomic insights into the carbon and energy metabolism of the first obligate autotrophic acetogenic bacterium Aceticella autotrophica gen. nov., sp. nov.</title>
        <authorList>
            <person name="Toshchakov S.V."/>
            <person name="Elcheninov A.G."/>
            <person name="Kublanov I.V."/>
            <person name="Frolov E.N."/>
            <person name="Lebedinsky A.V."/>
        </authorList>
    </citation>
    <scope>NUCLEOTIDE SEQUENCE</scope>
    <source>
        <strain evidence="2">3443-3Ac</strain>
    </source>
</reference>
<sequence length="75" mass="7728">MDSIKLENFTPINRTDEINGGGFIGACAGALLGFTYGVIPGVYFGVKDHSLSEAAKITWTSTILGGGIGAVLPEP</sequence>
<organism evidence="2 3">
    <name type="scientific">Aceticella autotrophica</name>
    <dbReference type="NCBI Taxonomy" id="2755338"/>
    <lineage>
        <taxon>Bacteria</taxon>
        <taxon>Bacillati</taxon>
        <taxon>Bacillota</taxon>
        <taxon>Clostridia</taxon>
        <taxon>Thermoanaerobacterales</taxon>
        <taxon>Thermoanaerobacteraceae</taxon>
        <taxon>Aceticella</taxon>
    </lineage>
</organism>
<protein>
    <submittedName>
        <fullName evidence="2">Uncharacterized protein</fullName>
    </submittedName>
</protein>
<feature type="transmembrane region" description="Helical" evidence="1">
    <location>
        <begin position="20"/>
        <end position="46"/>
    </location>
</feature>
<proteinExistence type="predicted"/>
<keyword evidence="3" id="KW-1185">Reference proteome</keyword>
<accession>A0A974Y3W9</accession>
<evidence type="ECO:0000313" key="2">
    <source>
        <dbReference type="EMBL" id="QSZ26455.1"/>
    </source>
</evidence>
<gene>
    <name evidence="2" type="ORF">ACETAC_05870</name>
</gene>
<name>A0A974Y3W9_9THEO</name>
<evidence type="ECO:0000256" key="1">
    <source>
        <dbReference type="SAM" id="Phobius"/>
    </source>
</evidence>